<accession>A0A921EK44</accession>
<evidence type="ECO:0000259" key="2">
    <source>
        <dbReference type="SMART" id="SM00419"/>
    </source>
</evidence>
<evidence type="ECO:0000313" key="4">
    <source>
        <dbReference type="Proteomes" id="UP000732527"/>
    </source>
</evidence>
<dbReference type="GO" id="GO:0003677">
    <property type="term" value="F:DNA binding"/>
    <property type="evidence" value="ECO:0007669"/>
    <property type="project" value="InterPro"/>
</dbReference>
<dbReference type="Pfam" id="PF09524">
    <property type="entry name" value="Phg_2220_C"/>
    <property type="match status" value="1"/>
</dbReference>
<evidence type="ECO:0000256" key="1">
    <source>
        <dbReference type="SAM" id="MobiDB-lite"/>
    </source>
</evidence>
<dbReference type="GO" id="GO:0006355">
    <property type="term" value="P:regulation of DNA-templated transcription"/>
    <property type="evidence" value="ECO:0007669"/>
    <property type="project" value="InterPro"/>
</dbReference>
<dbReference type="Gene3D" id="1.10.10.10">
    <property type="entry name" value="Winged helix-like DNA-binding domain superfamily/Winged helix DNA-binding domain"/>
    <property type="match status" value="1"/>
</dbReference>
<reference evidence="3" key="1">
    <citation type="journal article" date="2021" name="PeerJ">
        <title>Extensive microbial diversity within the chicken gut microbiome revealed by metagenomics and culture.</title>
        <authorList>
            <person name="Gilroy R."/>
            <person name="Ravi A."/>
            <person name="Getino M."/>
            <person name="Pursley I."/>
            <person name="Horton D.L."/>
            <person name="Alikhan N.F."/>
            <person name="Baker D."/>
            <person name="Gharbi K."/>
            <person name="Hall N."/>
            <person name="Watson M."/>
            <person name="Adriaenssens E.M."/>
            <person name="Foster-Nyarko E."/>
            <person name="Jarju S."/>
            <person name="Secka A."/>
            <person name="Antonio M."/>
            <person name="Oren A."/>
            <person name="Chaudhuri R.R."/>
            <person name="La Ragione R."/>
            <person name="Hildebrand F."/>
            <person name="Pallen M.J."/>
        </authorList>
    </citation>
    <scope>NUCLEOTIDE SEQUENCE</scope>
    <source>
        <strain evidence="3">CHK192-2623</strain>
    </source>
</reference>
<dbReference type="SUPFAM" id="SSF46785">
    <property type="entry name" value="Winged helix' DNA-binding domain"/>
    <property type="match status" value="1"/>
</dbReference>
<dbReference type="Pfam" id="PF13730">
    <property type="entry name" value="HTH_36"/>
    <property type="match status" value="1"/>
</dbReference>
<proteinExistence type="predicted"/>
<sequence>MAEEFTGSRLFLNIPASVAHDERIKSDKSILLYGEVLSMINVTGSFYMSNKALAKRLRCTPQTVIRCVRELEKLKYIKSTMVKDEKSGAVKGRKIELLPIPTNTDVKGEGNTDVKGEGNTDVNTPITSMLNTPYHSCYEGGNTDVTQIEQYNKTINRTEEDIDKLSSSEPNSDPEPEDKQKSQKIPYEKIIDYLNRKTNSHYRPTSKATKRLIKARYNEGFTDADFKTVIDKKCTEWLQDANMAQYLRPETLFGTKFEAYLNQPDTGPIPRRNFGNKPVRKVTDWGQVQQQLQQQSQTVPQMTQEERNAIFREYGR</sequence>
<dbReference type="InterPro" id="IPR036388">
    <property type="entry name" value="WH-like_DNA-bd_sf"/>
</dbReference>
<dbReference type="NCBIfam" id="TIGR02220">
    <property type="entry name" value="phg_TIGR02220"/>
    <property type="match status" value="1"/>
</dbReference>
<protein>
    <submittedName>
        <fullName evidence="3">Conserved phage C-terminal domain-containing protein</fullName>
    </submittedName>
</protein>
<organism evidence="3 4">
    <name type="scientific">Lactobacillus johnsonii</name>
    <dbReference type="NCBI Taxonomy" id="33959"/>
    <lineage>
        <taxon>Bacteria</taxon>
        <taxon>Bacillati</taxon>
        <taxon>Bacillota</taxon>
        <taxon>Bacilli</taxon>
        <taxon>Lactobacillales</taxon>
        <taxon>Lactobacillaceae</taxon>
        <taxon>Lactobacillus</taxon>
    </lineage>
</organism>
<dbReference type="Proteomes" id="UP000732527">
    <property type="component" value="Unassembled WGS sequence"/>
</dbReference>
<dbReference type="InterPro" id="IPR012318">
    <property type="entry name" value="HTH_CRP"/>
</dbReference>
<gene>
    <name evidence="3" type="ORF">K8V69_01835</name>
</gene>
<feature type="domain" description="HTH crp-type" evidence="2">
    <location>
        <begin position="36"/>
        <end position="99"/>
    </location>
</feature>
<dbReference type="AlphaFoldDB" id="A0A921EK44"/>
<dbReference type="EMBL" id="DYYQ01000011">
    <property type="protein sequence ID" value="HJE48915.1"/>
    <property type="molecule type" value="Genomic_DNA"/>
</dbReference>
<dbReference type="SMART" id="SM00419">
    <property type="entry name" value="HTH_CRP"/>
    <property type="match status" value="1"/>
</dbReference>
<name>A0A921EK44_LACJH</name>
<comment type="caution">
    <text evidence="3">The sequence shown here is derived from an EMBL/GenBank/DDBJ whole genome shotgun (WGS) entry which is preliminary data.</text>
</comment>
<dbReference type="InterPro" id="IPR011741">
    <property type="entry name" value="Phg_2220_C"/>
</dbReference>
<evidence type="ECO:0000313" key="3">
    <source>
        <dbReference type="EMBL" id="HJE48915.1"/>
    </source>
</evidence>
<dbReference type="InterPro" id="IPR036390">
    <property type="entry name" value="WH_DNA-bd_sf"/>
</dbReference>
<feature type="region of interest" description="Disordered" evidence="1">
    <location>
        <begin position="158"/>
        <end position="185"/>
    </location>
</feature>
<reference evidence="3" key="2">
    <citation type="submission" date="2021-09" db="EMBL/GenBank/DDBJ databases">
        <authorList>
            <person name="Gilroy R."/>
        </authorList>
    </citation>
    <scope>NUCLEOTIDE SEQUENCE</scope>
    <source>
        <strain evidence="3">CHK192-2623</strain>
    </source>
</reference>